<dbReference type="SUPFAM" id="SSF54791">
    <property type="entry name" value="Eukaryotic type KH-domain (KH-domain type I)"/>
    <property type="match status" value="3"/>
</dbReference>
<feature type="domain" description="K Homology" evidence="4">
    <location>
        <begin position="155"/>
        <end position="226"/>
    </location>
</feature>
<feature type="domain" description="K Homology" evidence="4">
    <location>
        <begin position="336"/>
        <end position="406"/>
    </location>
</feature>
<evidence type="ECO:0000259" key="4">
    <source>
        <dbReference type="SMART" id="SM00322"/>
    </source>
</evidence>
<dbReference type="InterPro" id="IPR004088">
    <property type="entry name" value="KH_dom_type_1"/>
</dbReference>
<accession>A0ABQ8FMR8</accession>
<sequence>MSVTGTAATKVSDIHTTSNMILGSAAVAAPPSSSTMLAGLASAELTPPTTMNTTMYTDINEADMTPEMTLRSLVSTKEAGIVIGKGGASVAHVRQIASVKVGVSKVVSSVSERILTVVGPLPNVSKAYALIANNLLEGAQTAAGPSSPTMDPSGESTAIRLLVAHQLIGSIIGKAGAKIREIQEASGAKIVVSKEMLPQSTERVVEIYGLVDAIHIAIYHIGMCIKSDTERAAGIIYYDPQNSLRYGSSPFSSAAPSNQPRSSLRNGQSGGVSGERVHRETRDPASISTGRRHSNNNYNAPATTSRILAMPSAGPSGGVLIGTPFGAITDPVETSETHTRVMTVQADMVGCLIGKGGAYITQIRRLSGAKLHIGEQVDGRTDRDVTIVGTDDANRKAVSLLYNQLEAEKDRRLSQAAQVEEDRGNVQR</sequence>
<evidence type="ECO:0000256" key="2">
    <source>
        <dbReference type="PROSITE-ProRule" id="PRU00117"/>
    </source>
</evidence>
<gene>
    <name evidence="5" type="ORF">BASA50_001974</name>
</gene>
<dbReference type="InterPro" id="IPR036612">
    <property type="entry name" value="KH_dom_type_1_sf"/>
</dbReference>
<evidence type="ECO:0000256" key="3">
    <source>
        <dbReference type="SAM" id="MobiDB-lite"/>
    </source>
</evidence>
<protein>
    <recommendedName>
        <fullName evidence="4">K Homology domain-containing protein</fullName>
    </recommendedName>
</protein>
<dbReference type="Proteomes" id="UP001648503">
    <property type="component" value="Unassembled WGS sequence"/>
</dbReference>
<dbReference type="CDD" id="cd22456">
    <property type="entry name" value="KH-I_Rnc1_rpt2"/>
    <property type="match status" value="1"/>
</dbReference>
<dbReference type="InterPro" id="IPR004087">
    <property type="entry name" value="KH_dom"/>
</dbReference>
<dbReference type="EMBL" id="JAFCIX010000024">
    <property type="protein sequence ID" value="KAH6600969.1"/>
    <property type="molecule type" value="Genomic_DNA"/>
</dbReference>
<evidence type="ECO:0000313" key="5">
    <source>
        <dbReference type="EMBL" id="KAH6600969.1"/>
    </source>
</evidence>
<keyword evidence="2" id="KW-0694">RNA-binding</keyword>
<proteinExistence type="predicted"/>
<evidence type="ECO:0000313" key="6">
    <source>
        <dbReference type="Proteomes" id="UP001648503"/>
    </source>
</evidence>
<feature type="domain" description="K Homology" evidence="4">
    <location>
        <begin position="66"/>
        <end position="136"/>
    </location>
</feature>
<keyword evidence="1" id="KW-0677">Repeat</keyword>
<feature type="compositionally biased region" description="Polar residues" evidence="3">
    <location>
        <begin position="248"/>
        <end position="267"/>
    </location>
</feature>
<dbReference type="PANTHER" id="PTHR10288">
    <property type="entry name" value="KH DOMAIN CONTAINING RNA BINDING PROTEIN"/>
    <property type="match status" value="1"/>
</dbReference>
<keyword evidence="6" id="KW-1185">Reference proteome</keyword>
<evidence type="ECO:0000256" key="1">
    <source>
        <dbReference type="ARBA" id="ARBA00022737"/>
    </source>
</evidence>
<feature type="region of interest" description="Disordered" evidence="3">
    <location>
        <begin position="248"/>
        <end position="300"/>
    </location>
</feature>
<name>A0ABQ8FMR8_9FUNG</name>
<organism evidence="5 6">
    <name type="scientific">Batrachochytrium salamandrivorans</name>
    <dbReference type="NCBI Taxonomy" id="1357716"/>
    <lineage>
        <taxon>Eukaryota</taxon>
        <taxon>Fungi</taxon>
        <taxon>Fungi incertae sedis</taxon>
        <taxon>Chytridiomycota</taxon>
        <taxon>Chytridiomycota incertae sedis</taxon>
        <taxon>Chytridiomycetes</taxon>
        <taxon>Rhizophydiales</taxon>
        <taxon>Rhizophydiales incertae sedis</taxon>
        <taxon>Batrachochytrium</taxon>
    </lineage>
</organism>
<reference evidence="5 6" key="1">
    <citation type="submission" date="2021-02" db="EMBL/GenBank/DDBJ databases">
        <title>Variation within the Batrachochytrium salamandrivorans European outbreak.</title>
        <authorList>
            <person name="Kelly M."/>
            <person name="Pasmans F."/>
            <person name="Shea T.P."/>
            <person name="Munoz J.F."/>
            <person name="Carranza S."/>
            <person name="Cuomo C.A."/>
            <person name="Martel A."/>
        </authorList>
    </citation>
    <scope>NUCLEOTIDE SEQUENCE [LARGE SCALE GENOMIC DNA]</scope>
    <source>
        <strain evidence="5 6">AMFP18/2</strain>
    </source>
</reference>
<dbReference type="PROSITE" id="PS50084">
    <property type="entry name" value="KH_TYPE_1"/>
    <property type="match status" value="3"/>
</dbReference>
<dbReference type="Pfam" id="PF00013">
    <property type="entry name" value="KH_1"/>
    <property type="match status" value="3"/>
</dbReference>
<dbReference type="Gene3D" id="3.30.1370.10">
    <property type="entry name" value="K Homology domain, type 1"/>
    <property type="match status" value="3"/>
</dbReference>
<comment type="caution">
    <text evidence="5">The sequence shown here is derived from an EMBL/GenBank/DDBJ whole genome shotgun (WGS) entry which is preliminary data.</text>
</comment>
<dbReference type="SMART" id="SM00322">
    <property type="entry name" value="KH"/>
    <property type="match status" value="3"/>
</dbReference>